<gene>
    <name evidence="1" type="ORF">H1191_09295</name>
</gene>
<accession>A0A7W1WRE2</accession>
<evidence type="ECO:0000313" key="1">
    <source>
        <dbReference type="EMBL" id="MBA4494501.1"/>
    </source>
</evidence>
<dbReference type="Proteomes" id="UP000535491">
    <property type="component" value="Unassembled WGS sequence"/>
</dbReference>
<name>A0A7W1WRE2_9BACL</name>
<organism evidence="1 2">
    <name type="scientific">Paenactinomyces guangxiensis</name>
    <dbReference type="NCBI Taxonomy" id="1490290"/>
    <lineage>
        <taxon>Bacteria</taxon>
        <taxon>Bacillati</taxon>
        <taxon>Bacillota</taxon>
        <taxon>Bacilli</taxon>
        <taxon>Bacillales</taxon>
        <taxon>Thermoactinomycetaceae</taxon>
        <taxon>Paenactinomyces</taxon>
    </lineage>
</organism>
<evidence type="ECO:0000313" key="2">
    <source>
        <dbReference type="Proteomes" id="UP000535491"/>
    </source>
</evidence>
<dbReference type="RefSeq" id="WP_181751738.1">
    <property type="nucleotide sequence ID" value="NZ_JACEIQ010000007.1"/>
</dbReference>
<comment type="caution">
    <text evidence="1">The sequence shown here is derived from an EMBL/GenBank/DDBJ whole genome shotgun (WGS) entry which is preliminary data.</text>
</comment>
<dbReference type="EMBL" id="JACEIQ010000007">
    <property type="protein sequence ID" value="MBA4494501.1"/>
    <property type="molecule type" value="Genomic_DNA"/>
</dbReference>
<sequence length="170" mass="19247">MFRKALSIFAMLLLSGLLINGMTMTQQLKKIHASLEDNIESIEQLNRVQASIIQKNNELNQMVTTLEQIDQGLTETTNKTNRTLSFLSSVVDYNADTLHLNNQMVNFSMQSKQQIHDVQSALSELSPSLTKLDQMLKQMSTMATKDKQHLDQILKSTKNLNSKTPRVNLP</sequence>
<protein>
    <submittedName>
        <fullName evidence="1">Uncharacterized protein</fullName>
    </submittedName>
</protein>
<dbReference type="AlphaFoldDB" id="A0A7W1WRE2"/>
<keyword evidence="2" id="KW-1185">Reference proteome</keyword>
<proteinExistence type="predicted"/>
<reference evidence="1 2" key="1">
    <citation type="submission" date="2020-07" db="EMBL/GenBank/DDBJ databases">
        <authorList>
            <person name="Feng H."/>
        </authorList>
    </citation>
    <scope>NUCLEOTIDE SEQUENCE [LARGE SCALE GENOMIC DNA]</scope>
    <source>
        <strain evidence="2">s-10</strain>
    </source>
</reference>